<dbReference type="InterPro" id="IPR036259">
    <property type="entry name" value="MFS_trans_sf"/>
</dbReference>
<proteinExistence type="predicted"/>
<feature type="transmembrane region" description="Helical" evidence="6">
    <location>
        <begin position="162"/>
        <end position="181"/>
    </location>
</feature>
<feature type="transmembrane region" description="Helical" evidence="6">
    <location>
        <begin position="202"/>
        <end position="225"/>
    </location>
</feature>
<feature type="transmembrane region" description="Helical" evidence="6">
    <location>
        <begin position="74"/>
        <end position="91"/>
    </location>
</feature>
<dbReference type="Pfam" id="PF07690">
    <property type="entry name" value="MFS_1"/>
    <property type="match status" value="1"/>
</dbReference>
<dbReference type="Gene3D" id="1.20.1250.20">
    <property type="entry name" value="MFS general substrate transporter like domains"/>
    <property type="match status" value="2"/>
</dbReference>
<dbReference type="InterPro" id="IPR050375">
    <property type="entry name" value="MFS_TsgA-like"/>
</dbReference>
<feature type="transmembrane region" description="Helical" evidence="6">
    <location>
        <begin position="245"/>
        <end position="267"/>
    </location>
</feature>
<gene>
    <name evidence="8" type="ORF">ACFO6W_08465</name>
</gene>
<accession>A0ABV9KU40</accession>
<comment type="caution">
    <text evidence="8">The sequence shown here is derived from an EMBL/GenBank/DDBJ whole genome shotgun (WGS) entry which is preliminary data.</text>
</comment>
<protein>
    <submittedName>
        <fullName evidence="8">MFS transporter</fullName>
    </submittedName>
</protein>
<dbReference type="Proteomes" id="UP001596023">
    <property type="component" value="Unassembled WGS sequence"/>
</dbReference>
<feature type="transmembrane region" description="Helical" evidence="6">
    <location>
        <begin position="297"/>
        <end position="319"/>
    </location>
</feature>
<evidence type="ECO:0000256" key="5">
    <source>
        <dbReference type="ARBA" id="ARBA00023136"/>
    </source>
</evidence>
<evidence type="ECO:0000256" key="2">
    <source>
        <dbReference type="ARBA" id="ARBA00022475"/>
    </source>
</evidence>
<dbReference type="InterPro" id="IPR011701">
    <property type="entry name" value="MFS"/>
</dbReference>
<dbReference type="EMBL" id="JBHSGN010000062">
    <property type="protein sequence ID" value="MFC4673720.1"/>
    <property type="molecule type" value="Genomic_DNA"/>
</dbReference>
<reference evidence="9" key="1">
    <citation type="journal article" date="2019" name="Int. J. Syst. Evol. Microbiol.">
        <title>The Global Catalogue of Microorganisms (GCM) 10K type strain sequencing project: providing services to taxonomists for standard genome sequencing and annotation.</title>
        <authorList>
            <consortium name="The Broad Institute Genomics Platform"/>
            <consortium name="The Broad Institute Genome Sequencing Center for Infectious Disease"/>
            <person name="Wu L."/>
            <person name="Ma J."/>
        </authorList>
    </citation>
    <scope>NUCLEOTIDE SEQUENCE [LARGE SCALE GENOMIC DNA]</scope>
    <source>
        <strain evidence="9">CCUG 66188</strain>
    </source>
</reference>
<name>A0ABV9KU40_9BACT</name>
<feature type="transmembrane region" description="Helical" evidence="6">
    <location>
        <begin position="138"/>
        <end position="156"/>
    </location>
</feature>
<feature type="domain" description="Major facilitator superfamily (MFS) profile" evidence="7">
    <location>
        <begin position="5"/>
        <end position="381"/>
    </location>
</feature>
<evidence type="ECO:0000256" key="6">
    <source>
        <dbReference type="SAM" id="Phobius"/>
    </source>
</evidence>
<keyword evidence="9" id="KW-1185">Reference proteome</keyword>
<evidence type="ECO:0000313" key="8">
    <source>
        <dbReference type="EMBL" id="MFC4673720.1"/>
    </source>
</evidence>
<evidence type="ECO:0000313" key="9">
    <source>
        <dbReference type="Proteomes" id="UP001596023"/>
    </source>
</evidence>
<comment type="subcellular location">
    <subcellularLocation>
        <location evidence="1">Cell inner membrane</location>
        <topology evidence="1">Multi-pass membrane protein</topology>
    </subcellularLocation>
</comment>
<feature type="transmembrane region" description="Helical" evidence="6">
    <location>
        <begin position="358"/>
        <end position="376"/>
    </location>
</feature>
<dbReference type="PANTHER" id="PTHR43702:SF3">
    <property type="entry name" value="PROTEIN TSGA"/>
    <property type="match status" value="1"/>
</dbReference>
<sequence>MDTNKSLFKIIPVMFAFFVMGFVDLVGIATNHVKLDFRLSDTVSSFLPSMVFLWFFIFSIPTGLLMNKIGRRKTVLLSLIVTFLAMIVPLISYSLPIMLVSFALLGIGNTLMQVSLNPLITNIVSGHQLASTLTLGQFFKAIASFIAPIIASWAALEYGNWRLLYPVFAGISIIAIIYLFLTPIKEDMAEGKTSSFIKCLSLLANKVVVLLFIGILVHVGIDVGVNLTAPKILMERLNMNIEDAGYAISLYFVFRTIGCFSGAFILSYLSAKRFFILSVVIMLLGVLVLFFAENQIVIYVCIALLGIGNSNIFPMIFSQAMHMVPDKNNEVSGLMIMGIAGGAIFPVFMGVASDTVGSQAGAIAVITLCILYLVFLTTQIKGKDMN</sequence>
<dbReference type="SUPFAM" id="SSF103473">
    <property type="entry name" value="MFS general substrate transporter"/>
    <property type="match status" value="1"/>
</dbReference>
<evidence type="ECO:0000259" key="7">
    <source>
        <dbReference type="PROSITE" id="PS50850"/>
    </source>
</evidence>
<keyword evidence="5 6" id="KW-0472">Membrane</keyword>
<feature type="transmembrane region" description="Helical" evidence="6">
    <location>
        <begin position="274"/>
        <end position="291"/>
    </location>
</feature>
<dbReference type="PROSITE" id="PS50850">
    <property type="entry name" value="MFS"/>
    <property type="match status" value="1"/>
</dbReference>
<keyword evidence="3 6" id="KW-0812">Transmembrane</keyword>
<feature type="transmembrane region" description="Helical" evidence="6">
    <location>
        <begin position="331"/>
        <end position="352"/>
    </location>
</feature>
<feature type="transmembrane region" description="Helical" evidence="6">
    <location>
        <begin position="49"/>
        <end position="67"/>
    </location>
</feature>
<dbReference type="InterPro" id="IPR020846">
    <property type="entry name" value="MFS_dom"/>
</dbReference>
<evidence type="ECO:0000256" key="4">
    <source>
        <dbReference type="ARBA" id="ARBA00022989"/>
    </source>
</evidence>
<keyword evidence="2" id="KW-1003">Cell membrane</keyword>
<organism evidence="8 9">
    <name type="scientific">Dysgonomonas termitidis</name>
    <dbReference type="NCBI Taxonomy" id="1516126"/>
    <lineage>
        <taxon>Bacteria</taxon>
        <taxon>Pseudomonadati</taxon>
        <taxon>Bacteroidota</taxon>
        <taxon>Bacteroidia</taxon>
        <taxon>Bacteroidales</taxon>
        <taxon>Dysgonomonadaceae</taxon>
        <taxon>Dysgonomonas</taxon>
    </lineage>
</organism>
<keyword evidence="4 6" id="KW-1133">Transmembrane helix</keyword>
<dbReference type="RefSeq" id="WP_379995268.1">
    <property type="nucleotide sequence ID" value="NZ_JBHSGN010000062.1"/>
</dbReference>
<evidence type="ECO:0000256" key="3">
    <source>
        <dbReference type="ARBA" id="ARBA00022692"/>
    </source>
</evidence>
<feature type="transmembrane region" description="Helical" evidence="6">
    <location>
        <begin position="97"/>
        <end position="117"/>
    </location>
</feature>
<evidence type="ECO:0000256" key="1">
    <source>
        <dbReference type="ARBA" id="ARBA00004429"/>
    </source>
</evidence>
<dbReference type="PANTHER" id="PTHR43702">
    <property type="entry name" value="L-FUCOSE-PROTON SYMPORTER"/>
    <property type="match status" value="1"/>
</dbReference>
<feature type="transmembrane region" description="Helical" evidence="6">
    <location>
        <begin position="7"/>
        <end position="29"/>
    </location>
</feature>